<organism evidence="1 2">
    <name type="scientific">Pseudacidovorax intermedius</name>
    <dbReference type="NCBI Taxonomy" id="433924"/>
    <lineage>
        <taxon>Bacteria</taxon>
        <taxon>Pseudomonadati</taxon>
        <taxon>Pseudomonadota</taxon>
        <taxon>Betaproteobacteria</taxon>
        <taxon>Burkholderiales</taxon>
        <taxon>Comamonadaceae</taxon>
        <taxon>Pseudacidovorax</taxon>
    </lineage>
</organism>
<gene>
    <name evidence="1" type="ORF">DFR41_103457</name>
</gene>
<protein>
    <submittedName>
        <fullName evidence="1">Uncharacterized protein</fullName>
    </submittedName>
</protein>
<dbReference type="EMBL" id="QQAV01000003">
    <property type="protein sequence ID" value="RDI26297.1"/>
    <property type="molecule type" value="Genomic_DNA"/>
</dbReference>
<sequence>MPIADRIDDTGLPLTPEQRLAQSRLALLDALIPPPPPQRSRGTGSAQGVAARSASVLRKLPWLDMGRNMARRWWQRHPLHAAGQLAHPLLQGYASRHPAKLVAGAAAAGSVLALTRPWRLLSGTALLALLLRTSDVADLITTLAMSRPEPDSPPRKEMP</sequence>
<keyword evidence="2" id="KW-1185">Reference proteome</keyword>
<evidence type="ECO:0000313" key="1">
    <source>
        <dbReference type="EMBL" id="RDI26297.1"/>
    </source>
</evidence>
<accession>A0A370FLF7</accession>
<dbReference type="RefSeq" id="WP_081682069.1">
    <property type="nucleotide sequence ID" value="NZ_QQAV01000003.1"/>
</dbReference>
<dbReference type="OrthoDB" id="8910965at2"/>
<evidence type="ECO:0000313" key="2">
    <source>
        <dbReference type="Proteomes" id="UP000255265"/>
    </source>
</evidence>
<proteinExistence type="predicted"/>
<dbReference type="AlphaFoldDB" id="A0A370FLF7"/>
<reference evidence="1 2" key="1">
    <citation type="submission" date="2018-07" db="EMBL/GenBank/DDBJ databases">
        <title>Genomic Encyclopedia of Type Strains, Phase IV (KMG-IV): sequencing the most valuable type-strain genomes for metagenomic binning, comparative biology and taxonomic classification.</title>
        <authorList>
            <person name="Goeker M."/>
        </authorList>
    </citation>
    <scope>NUCLEOTIDE SEQUENCE [LARGE SCALE GENOMIC DNA]</scope>
    <source>
        <strain evidence="1 2">DSM 21352</strain>
    </source>
</reference>
<dbReference type="Proteomes" id="UP000255265">
    <property type="component" value="Unassembled WGS sequence"/>
</dbReference>
<dbReference type="STRING" id="433924.NS331_12240"/>
<name>A0A370FLF7_9BURK</name>
<comment type="caution">
    <text evidence="1">The sequence shown here is derived from an EMBL/GenBank/DDBJ whole genome shotgun (WGS) entry which is preliminary data.</text>
</comment>